<dbReference type="AlphaFoldDB" id="A0A174M0C8"/>
<accession>A0A174M0C8</accession>
<keyword evidence="1" id="KW-0812">Transmembrane</keyword>
<gene>
    <name evidence="2" type="ORF">ERS852411_02919</name>
</gene>
<evidence type="ECO:0000313" key="2">
    <source>
        <dbReference type="EMBL" id="CUP27249.1"/>
    </source>
</evidence>
<organism evidence="2 3">
    <name type="scientific">Flavonifractor plautii</name>
    <name type="common">Fusobacterium plautii</name>
    <dbReference type="NCBI Taxonomy" id="292800"/>
    <lineage>
        <taxon>Bacteria</taxon>
        <taxon>Bacillati</taxon>
        <taxon>Bacillota</taxon>
        <taxon>Clostridia</taxon>
        <taxon>Eubacteriales</taxon>
        <taxon>Oscillospiraceae</taxon>
        <taxon>Flavonifractor</taxon>
    </lineage>
</organism>
<reference evidence="2 3" key="1">
    <citation type="submission" date="2015-09" db="EMBL/GenBank/DDBJ databases">
        <authorList>
            <consortium name="Pathogen Informatics"/>
        </authorList>
    </citation>
    <scope>NUCLEOTIDE SEQUENCE [LARGE SCALE GENOMIC DNA]</scope>
    <source>
        <strain evidence="2 3">2789STDY5608854</strain>
    </source>
</reference>
<protein>
    <submittedName>
        <fullName evidence="2">Uncharacterized protein</fullName>
    </submittedName>
</protein>
<dbReference type="Proteomes" id="UP000095746">
    <property type="component" value="Unassembled WGS sequence"/>
</dbReference>
<sequence length="226" mass="25112">MLYYERNLITTSGFTLDRERQKIHYGKNDHTASILIDRNRCQNGHISLLIVAGEPTWSQLYPPHAGWIRRLDTSRSGFLHTALPAATAHNGNRFKGNPLELGHLEGDFTGSGNEATATVAAAVALALFIALVPRASPPSTSNNSLRGNLHATSHQFLVGLLITPSFSCKIFGTWFTDFFWDAVSQFHSTRGLQPLSHLIPFSMCAFGSSFLRNLFYLIHRQGMVNR</sequence>
<feature type="transmembrane region" description="Helical" evidence="1">
    <location>
        <begin position="156"/>
        <end position="175"/>
    </location>
</feature>
<keyword evidence="1" id="KW-0472">Membrane</keyword>
<evidence type="ECO:0000256" key="1">
    <source>
        <dbReference type="SAM" id="Phobius"/>
    </source>
</evidence>
<keyword evidence="1" id="KW-1133">Transmembrane helix</keyword>
<name>A0A174M0C8_FLAPL</name>
<evidence type="ECO:0000313" key="3">
    <source>
        <dbReference type="Proteomes" id="UP000095746"/>
    </source>
</evidence>
<proteinExistence type="predicted"/>
<dbReference type="EMBL" id="CYZT01000302">
    <property type="protein sequence ID" value="CUP27249.1"/>
    <property type="molecule type" value="Genomic_DNA"/>
</dbReference>
<feature type="transmembrane region" description="Helical" evidence="1">
    <location>
        <begin position="195"/>
        <end position="218"/>
    </location>
</feature>